<proteinExistence type="predicted"/>
<dbReference type="Proteomes" id="UP000660729">
    <property type="component" value="Unassembled WGS sequence"/>
</dbReference>
<feature type="compositionally biased region" description="Acidic residues" evidence="1">
    <location>
        <begin position="88"/>
        <end position="104"/>
    </location>
</feature>
<organism evidence="2 3">
    <name type="scientific">Pseudocercospora fuligena</name>
    <dbReference type="NCBI Taxonomy" id="685502"/>
    <lineage>
        <taxon>Eukaryota</taxon>
        <taxon>Fungi</taxon>
        <taxon>Dikarya</taxon>
        <taxon>Ascomycota</taxon>
        <taxon>Pezizomycotina</taxon>
        <taxon>Dothideomycetes</taxon>
        <taxon>Dothideomycetidae</taxon>
        <taxon>Mycosphaerellales</taxon>
        <taxon>Mycosphaerellaceae</taxon>
        <taxon>Pseudocercospora</taxon>
    </lineage>
</organism>
<accession>A0A8H6VPA6</accession>
<keyword evidence="3" id="KW-1185">Reference proteome</keyword>
<feature type="compositionally biased region" description="Polar residues" evidence="1">
    <location>
        <begin position="1"/>
        <end position="29"/>
    </location>
</feature>
<dbReference type="OrthoDB" id="5427526at2759"/>
<dbReference type="EMBL" id="JABCIY010000039">
    <property type="protein sequence ID" value="KAF7195524.1"/>
    <property type="molecule type" value="Genomic_DNA"/>
</dbReference>
<dbReference type="AlphaFoldDB" id="A0A8H6VPA6"/>
<name>A0A8H6VPA6_9PEZI</name>
<feature type="compositionally biased region" description="Basic and acidic residues" evidence="1">
    <location>
        <begin position="105"/>
        <end position="120"/>
    </location>
</feature>
<evidence type="ECO:0000313" key="3">
    <source>
        <dbReference type="Proteomes" id="UP000660729"/>
    </source>
</evidence>
<evidence type="ECO:0000313" key="2">
    <source>
        <dbReference type="EMBL" id="KAF7195524.1"/>
    </source>
</evidence>
<feature type="region of interest" description="Disordered" evidence="1">
    <location>
        <begin position="1"/>
        <end position="166"/>
    </location>
</feature>
<feature type="compositionally biased region" description="Gly residues" evidence="1">
    <location>
        <begin position="74"/>
        <end position="84"/>
    </location>
</feature>
<gene>
    <name evidence="2" type="ORF">HII31_03118</name>
</gene>
<evidence type="ECO:0000256" key="1">
    <source>
        <dbReference type="SAM" id="MobiDB-lite"/>
    </source>
</evidence>
<comment type="caution">
    <text evidence="2">The sequence shown here is derived from an EMBL/GenBank/DDBJ whole genome shotgun (WGS) entry which is preliminary data.</text>
</comment>
<reference evidence="2" key="1">
    <citation type="submission" date="2020-04" db="EMBL/GenBank/DDBJ databases">
        <title>Draft genome resource of the tomato pathogen Pseudocercospora fuligena.</title>
        <authorList>
            <person name="Zaccaron A."/>
        </authorList>
    </citation>
    <scope>NUCLEOTIDE SEQUENCE</scope>
    <source>
        <strain evidence="2">PF001</strain>
    </source>
</reference>
<protein>
    <submittedName>
        <fullName evidence="2">Uncharacterized protein</fullName>
    </submittedName>
</protein>
<sequence>MDSTTTSPPLTPVRTYTMSPIDTSPTLSYRQHLHRRTSSFSSNHDRSPITPKSRHRFSNASQLSGEFSPHGDDGGGGGGGGGLGNLADELDQLDAEDEFEEGVTEDIHEGDGEEQSRDSGIDVSYAHAQSENGRSREGAKHVRNFSKPFKDGTSSTGDDNDDIESEDRFSSDMEDLMNSIARMTSYSSTTEDPLIPRTIAQLQDLGNQTSLEASAQRLTTSSNSLTSHLSTQAKTLQTLGQSLIPLFSTTLDPVLLEETIPLVENLVKIIPQPNMLPVQKLQKLDRETAEVIHTLTQLTDTLQMGKQITNTATRHLRITQEMVVDLRREREKTELARHELQKTDWDEKLESRWCSGQCRDIISGFEDRCNALRGELEAARA</sequence>